<dbReference type="OrthoDB" id="4771285at2759"/>
<evidence type="ECO:0000313" key="10">
    <source>
        <dbReference type="EMBL" id="ODV91300.1"/>
    </source>
</evidence>
<dbReference type="InterPro" id="IPR019175">
    <property type="entry name" value="Prp31_C"/>
</dbReference>
<dbReference type="GO" id="GO:0000244">
    <property type="term" value="P:spliceosomal tri-snRNP complex assembly"/>
    <property type="evidence" value="ECO:0007669"/>
    <property type="project" value="InterPro"/>
</dbReference>
<gene>
    <name evidence="10" type="ORF">CANCADRAFT_3011</name>
</gene>
<dbReference type="GO" id="GO:0045292">
    <property type="term" value="P:mRNA cis splicing, via spliceosome"/>
    <property type="evidence" value="ECO:0007669"/>
    <property type="project" value="EnsemblFungi"/>
</dbReference>
<dbReference type="InterPro" id="IPR002687">
    <property type="entry name" value="Nop_dom"/>
</dbReference>
<evidence type="ECO:0000256" key="1">
    <source>
        <dbReference type="ARBA" id="ARBA00004123"/>
    </source>
</evidence>
<dbReference type="InterPro" id="IPR012976">
    <property type="entry name" value="NOSIC"/>
</dbReference>
<keyword evidence="6" id="KW-0508">mRNA splicing</keyword>
<dbReference type="GO" id="GO:0046540">
    <property type="term" value="C:U4/U6 x U5 tri-snRNP complex"/>
    <property type="evidence" value="ECO:0007669"/>
    <property type="project" value="EnsemblFungi"/>
</dbReference>
<dbReference type="GO" id="GO:0003723">
    <property type="term" value="F:RNA binding"/>
    <property type="evidence" value="ECO:0007669"/>
    <property type="project" value="UniProtKB-KW"/>
</dbReference>
<name>A0A1E4THR2_9ASCO</name>
<dbReference type="Gene3D" id="1.10.246.90">
    <property type="entry name" value="Nop domain"/>
    <property type="match status" value="1"/>
</dbReference>
<dbReference type="PANTHER" id="PTHR13904:SF0">
    <property type="entry name" value="U4_U6 SMALL NUCLEAR RIBONUCLEOPROTEIN PRP31"/>
    <property type="match status" value="1"/>
</dbReference>
<dbReference type="InterPro" id="IPR027105">
    <property type="entry name" value="Prp31"/>
</dbReference>
<dbReference type="Gene3D" id="1.10.287.4070">
    <property type="match status" value="1"/>
</dbReference>
<evidence type="ECO:0000256" key="3">
    <source>
        <dbReference type="ARBA" id="ARBA00022664"/>
    </source>
</evidence>
<accession>A0A1E4THR2</accession>
<dbReference type="GO" id="GO:0005687">
    <property type="term" value="C:U4 snRNP"/>
    <property type="evidence" value="ECO:0007669"/>
    <property type="project" value="TreeGrafter"/>
</dbReference>
<keyword evidence="7" id="KW-0539">Nucleus</keyword>
<evidence type="ECO:0000256" key="5">
    <source>
        <dbReference type="ARBA" id="ARBA00022884"/>
    </source>
</evidence>
<keyword evidence="5" id="KW-0694">RNA-binding</keyword>
<dbReference type="GO" id="GO:0071011">
    <property type="term" value="C:precatalytic spliceosome"/>
    <property type="evidence" value="ECO:0007669"/>
    <property type="project" value="TreeGrafter"/>
</dbReference>
<protein>
    <recommendedName>
        <fullName evidence="9">Nop domain-containing protein</fullName>
    </recommendedName>
</protein>
<organism evidence="10 11">
    <name type="scientific">Tortispora caseinolytica NRRL Y-17796</name>
    <dbReference type="NCBI Taxonomy" id="767744"/>
    <lineage>
        <taxon>Eukaryota</taxon>
        <taxon>Fungi</taxon>
        <taxon>Dikarya</taxon>
        <taxon>Ascomycota</taxon>
        <taxon>Saccharomycotina</taxon>
        <taxon>Trigonopsidomycetes</taxon>
        <taxon>Trigonopsidales</taxon>
        <taxon>Trigonopsidaceae</taxon>
        <taxon>Tortispora</taxon>
    </lineage>
</organism>
<dbReference type="AlphaFoldDB" id="A0A1E4THR2"/>
<dbReference type="PROSITE" id="PS51358">
    <property type="entry name" value="NOP"/>
    <property type="match status" value="1"/>
</dbReference>
<evidence type="ECO:0000256" key="4">
    <source>
        <dbReference type="ARBA" id="ARBA00022728"/>
    </source>
</evidence>
<dbReference type="PANTHER" id="PTHR13904">
    <property type="entry name" value="PRE-MRNA SPLICING FACTOR PRP31"/>
    <property type="match status" value="1"/>
</dbReference>
<comment type="similarity">
    <text evidence="2">Belongs to the PRP31 family.</text>
</comment>
<proteinExistence type="inferred from homology"/>
<evidence type="ECO:0000259" key="9">
    <source>
        <dbReference type="PROSITE" id="PS51358"/>
    </source>
</evidence>
<dbReference type="SMART" id="SM00931">
    <property type="entry name" value="NOSIC"/>
    <property type="match status" value="1"/>
</dbReference>
<feature type="domain" description="Nop" evidence="9">
    <location>
        <begin position="191"/>
        <end position="308"/>
    </location>
</feature>
<dbReference type="EMBL" id="KV453842">
    <property type="protein sequence ID" value="ODV91300.1"/>
    <property type="molecule type" value="Genomic_DNA"/>
</dbReference>
<dbReference type="SUPFAM" id="SSF89124">
    <property type="entry name" value="Nop domain"/>
    <property type="match status" value="1"/>
</dbReference>
<dbReference type="Pfam" id="PF09785">
    <property type="entry name" value="Prp31_C"/>
    <property type="match status" value="1"/>
</dbReference>
<dbReference type="InterPro" id="IPR042239">
    <property type="entry name" value="Nop_C"/>
</dbReference>
<sequence length="384" mass="42164">MSLADELLADFESTEVLDEQTEVLPENIEEIDFRSIKNINNVSKLWDEIQPTLEQVINLKDASNLDHSLVVAANSRIPDIDNEIVLLSKFVQDRYSQRFPDLASLDLTPLDYVKVVAVVGNNLNNIDSDKLEQVLIKSKSIVVLMTAARTDTPPLSAEAWQSIDDACQLVHALDQARDLFVSYVSSKMDLIAPNTSALIGSHAAAQILGVTGGLAALARSPACNLPALGSKRQIGLGFGYTGIRQQGFLYFTPFVQSVPKDYRKQALRIIAAKVSLASRLDLANSDQDGTAGRKMLADAEMRLDKLMKPPGTANVKALPVPEEKKSKRRGGRRFRKFKEQFAMTDVRRAQNRIEFGKPEIELQGAGDESIGLGMLTSEAALKDV</sequence>
<dbReference type="Pfam" id="PF01798">
    <property type="entry name" value="Nop"/>
    <property type="match status" value="1"/>
</dbReference>
<dbReference type="Proteomes" id="UP000095023">
    <property type="component" value="Unassembled WGS sequence"/>
</dbReference>
<evidence type="ECO:0000256" key="6">
    <source>
        <dbReference type="ARBA" id="ARBA00023187"/>
    </source>
</evidence>
<comment type="subcellular location">
    <subcellularLocation>
        <location evidence="1">Nucleus</location>
    </subcellularLocation>
</comment>
<keyword evidence="4" id="KW-0747">Spliceosome</keyword>
<keyword evidence="11" id="KW-1185">Reference proteome</keyword>
<evidence type="ECO:0000256" key="2">
    <source>
        <dbReference type="ARBA" id="ARBA00005572"/>
    </source>
</evidence>
<dbReference type="InterPro" id="IPR036070">
    <property type="entry name" value="Nop_dom_sf"/>
</dbReference>
<evidence type="ECO:0000256" key="8">
    <source>
        <dbReference type="ARBA" id="ARBA00023274"/>
    </source>
</evidence>
<evidence type="ECO:0000256" key="7">
    <source>
        <dbReference type="ARBA" id="ARBA00023242"/>
    </source>
</evidence>
<evidence type="ECO:0000313" key="11">
    <source>
        <dbReference type="Proteomes" id="UP000095023"/>
    </source>
</evidence>
<keyword evidence="3" id="KW-0507">mRNA processing</keyword>
<keyword evidence="8" id="KW-0687">Ribonucleoprotein</keyword>
<reference evidence="11" key="1">
    <citation type="submission" date="2016-02" db="EMBL/GenBank/DDBJ databases">
        <title>Comparative genomics of biotechnologically important yeasts.</title>
        <authorList>
            <consortium name="DOE Joint Genome Institute"/>
            <person name="Riley R."/>
            <person name="Haridas S."/>
            <person name="Wolfe K.H."/>
            <person name="Lopes M.R."/>
            <person name="Hittinger C.T."/>
            <person name="Goker M."/>
            <person name="Salamov A."/>
            <person name="Wisecaver J."/>
            <person name="Long T.M."/>
            <person name="Aerts A.L."/>
            <person name="Barry K."/>
            <person name="Choi C."/>
            <person name="Clum A."/>
            <person name="Coughlan A.Y."/>
            <person name="Deshpande S."/>
            <person name="Douglass A.P."/>
            <person name="Hanson S.J."/>
            <person name="Klenk H.-P."/>
            <person name="Labutti K."/>
            <person name="Lapidus A."/>
            <person name="Lindquist E."/>
            <person name="Lipzen A."/>
            <person name="Meier-Kolthoff J.P."/>
            <person name="Ohm R.A."/>
            <person name="Otillar R.P."/>
            <person name="Pangilinan J."/>
            <person name="Peng Y."/>
            <person name="Rokas A."/>
            <person name="Rosa C.A."/>
            <person name="Scheuner C."/>
            <person name="Sibirny A.A."/>
            <person name="Slot J.C."/>
            <person name="Stielow J.B."/>
            <person name="Sun H."/>
            <person name="Kurtzman C.P."/>
            <person name="Blackwell M."/>
            <person name="Jeffries T.W."/>
            <person name="Grigoriev I.V."/>
        </authorList>
    </citation>
    <scope>NUCLEOTIDE SEQUENCE [LARGE SCALE GENOMIC DNA]</scope>
    <source>
        <strain evidence="11">NRRL Y-17796</strain>
    </source>
</reference>